<organism evidence="2 3">
    <name type="scientific">Populus alba x Populus x berolinensis</name>
    <dbReference type="NCBI Taxonomy" id="444605"/>
    <lineage>
        <taxon>Eukaryota</taxon>
        <taxon>Viridiplantae</taxon>
        <taxon>Streptophyta</taxon>
        <taxon>Embryophyta</taxon>
        <taxon>Tracheophyta</taxon>
        <taxon>Spermatophyta</taxon>
        <taxon>Magnoliopsida</taxon>
        <taxon>eudicotyledons</taxon>
        <taxon>Gunneridae</taxon>
        <taxon>Pentapetalae</taxon>
        <taxon>rosids</taxon>
        <taxon>fabids</taxon>
        <taxon>Malpighiales</taxon>
        <taxon>Salicaceae</taxon>
        <taxon>Saliceae</taxon>
        <taxon>Populus</taxon>
    </lineage>
</organism>
<proteinExistence type="predicted"/>
<protein>
    <submittedName>
        <fullName evidence="2">Uncharacterized protein</fullName>
    </submittedName>
</protein>
<comment type="caution">
    <text evidence="2">The sequence shown here is derived from an EMBL/GenBank/DDBJ whole genome shotgun (WGS) entry which is preliminary data.</text>
</comment>
<keyword evidence="1" id="KW-1133">Transmembrane helix</keyword>
<feature type="transmembrane region" description="Helical" evidence="1">
    <location>
        <begin position="28"/>
        <end position="46"/>
    </location>
</feature>
<evidence type="ECO:0000313" key="2">
    <source>
        <dbReference type="EMBL" id="KAJ6980921.1"/>
    </source>
</evidence>
<evidence type="ECO:0000256" key="1">
    <source>
        <dbReference type="SAM" id="Phobius"/>
    </source>
</evidence>
<keyword evidence="3" id="KW-1185">Reference proteome</keyword>
<sequence length="47" mass="5441">MLSVFPKKGLLKCALLNIFNKLKCSTTCILYFSVFIYLFIISILYLC</sequence>
<dbReference type="AlphaFoldDB" id="A0AAD6M8K0"/>
<reference evidence="2" key="1">
    <citation type="journal article" date="2023" name="Mol. Ecol. Resour.">
        <title>Chromosome-level genome assembly of a triploid poplar Populus alba 'Berolinensis'.</title>
        <authorList>
            <person name="Chen S."/>
            <person name="Yu Y."/>
            <person name="Wang X."/>
            <person name="Wang S."/>
            <person name="Zhang T."/>
            <person name="Zhou Y."/>
            <person name="He R."/>
            <person name="Meng N."/>
            <person name="Wang Y."/>
            <person name="Liu W."/>
            <person name="Liu Z."/>
            <person name="Liu J."/>
            <person name="Guo Q."/>
            <person name="Huang H."/>
            <person name="Sederoff R.R."/>
            <person name="Wang G."/>
            <person name="Qu G."/>
            <person name="Chen S."/>
        </authorList>
    </citation>
    <scope>NUCLEOTIDE SEQUENCE</scope>
    <source>
        <strain evidence="2">SC-2020</strain>
    </source>
</reference>
<accession>A0AAD6M8K0</accession>
<keyword evidence="1" id="KW-0812">Transmembrane</keyword>
<dbReference type="EMBL" id="JAQIZT010000010">
    <property type="protein sequence ID" value="KAJ6980921.1"/>
    <property type="molecule type" value="Genomic_DNA"/>
</dbReference>
<gene>
    <name evidence="2" type="ORF">NC653_024328</name>
</gene>
<keyword evidence="1" id="KW-0472">Membrane</keyword>
<evidence type="ECO:0000313" key="3">
    <source>
        <dbReference type="Proteomes" id="UP001164929"/>
    </source>
</evidence>
<dbReference type="Proteomes" id="UP001164929">
    <property type="component" value="Chromosome 10"/>
</dbReference>
<name>A0AAD6M8K0_9ROSI</name>